<dbReference type="SUPFAM" id="SSF55729">
    <property type="entry name" value="Acyl-CoA N-acyltransferases (Nat)"/>
    <property type="match status" value="1"/>
</dbReference>
<dbReference type="EMBL" id="BARW01011485">
    <property type="protein sequence ID" value="GAI73741.1"/>
    <property type="molecule type" value="Genomic_DNA"/>
</dbReference>
<dbReference type="Gene3D" id="3.40.630.30">
    <property type="match status" value="1"/>
</dbReference>
<dbReference type="AlphaFoldDB" id="X1S3J3"/>
<comment type="caution">
    <text evidence="2">The sequence shown here is derived from an EMBL/GenBank/DDBJ whole genome shotgun (WGS) entry which is preliminary data.</text>
</comment>
<protein>
    <recommendedName>
        <fullName evidence="1">N-acetyltransferase domain-containing protein</fullName>
    </recommendedName>
</protein>
<evidence type="ECO:0000259" key="1">
    <source>
        <dbReference type="PROSITE" id="PS51186"/>
    </source>
</evidence>
<evidence type="ECO:0000313" key="2">
    <source>
        <dbReference type="EMBL" id="GAI73741.1"/>
    </source>
</evidence>
<dbReference type="PROSITE" id="PS51186">
    <property type="entry name" value="GNAT"/>
    <property type="match status" value="1"/>
</dbReference>
<dbReference type="GO" id="GO:0016747">
    <property type="term" value="F:acyltransferase activity, transferring groups other than amino-acyl groups"/>
    <property type="evidence" value="ECO:0007669"/>
    <property type="project" value="InterPro"/>
</dbReference>
<sequence>MTENLTIKMENIKEGDSSYCWVNIELGNTRVGKVRIKKVYSRLIIKNINIFPEFERHGIAARTVDSFKETARKIIADRVRETAEGFWEKLGFEDIGDGNYVWFSKDR</sequence>
<dbReference type="InterPro" id="IPR016181">
    <property type="entry name" value="Acyl_CoA_acyltransferase"/>
</dbReference>
<dbReference type="InterPro" id="IPR000182">
    <property type="entry name" value="GNAT_dom"/>
</dbReference>
<gene>
    <name evidence="2" type="ORF">S12H4_22132</name>
</gene>
<feature type="domain" description="N-acetyltransferase" evidence="1">
    <location>
        <begin position="1"/>
        <end position="107"/>
    </location>
</feature>
<accession>X1S3J3</accession>
<reference evidence="2" key="1">
    <citation type="journal article" date="2014" name="Front. Microbiol.">
        <title>High frequency of phylogenetically diverse reductive dehalogenase-homologous genes in deep subseafloor sedimentary metagenomes.</title>
        <authorList>
            <person name="Kawai M."/>
            <person name="Futagami T."/>
            <person name="Toyoda A."/>
            <person name="Takaki Y."/>
            <person name="Nishi S."/>
            <person name="Hori S."/>
            <person name="Arai W."/>
            <person name="Tsubouchi T."/>
            <person name="Morono Y."/>
            <person name="Uchiyama I."/>
            <person name="Ito T."/>
            <person name="Fujiyama A."/>
            <person name="Inagaki F."/>
            <person name="Takami H."/>
        </authorList>
    </citation>
    <scope>NUCLEOTIDE SEQUENCE</scope>
    <source>
        <strain evidence="2">Expedition CK06-06</strain>
    </source>
</reference>
<dbReference type="Pfam" id="PF00583">
    <property type="entry name" value="Acetyltransf_1"/>
    <property type="match status" value="1"/>
</dbReference>
<organism evidence="2">
    <name type="scientific">marine sediment metagenome</name>
    <dbReference type="NCBI Taxonomy" id="412755"/>
    <lineage>
        <taxon>unclassified sequences</taxon>
        <taxon>metagenomes</taxon>
        <taxon>ecological metagenomes</taxon>
    </lineage>
</organism>
<proteinExistence type="predicted"/>
<name>X1S3J3_9ZZZZ</name>